<gene>
    <name evidence="1" type="ORF">FBU59_005878</name>
</gene>
<organism evidence="1 2">
    <name type="scientific">Linderina macrospora</name>
    <dbReference type="NCBI Taxonomy" id="4868"/>
    <lineage>
        <taxon>Eukaryota</taxon>
        <taxon>Fungi</taxon>
        <taxon>Fungi incertae sedis</taxon>
        <taxon>Zoopagomycota</taxon>
        <taxon>Kickxellomycotina</taxon>
        <taxon>Kickxellomycetes</taxon>
        <taxon>Kickxellales</taxon>
        <taxon>Kickxellaceae</taxon>
        <taxon>Linderina</taxon>
    </lineage>
</organism>
<proteinExistence type="predicted"/>
<protein>
    <submittedName>
        <fullName evidence="1">Uncharacterized protein</fullName>
    </submittedName>
</protein>
<name>A0ACC1J1D3_9FUNG</name>
<evidence type="ECO:0000313" key="1">
    <source>
        <dbReference type="EMBL" id="KAJ1933895.1"/>
    </source>
</evidence>
<evidence type="ECO:0000313" key="2">
    <source>
        <dbReference type="Proteomes" id="UP001150603"/>
    </source>
</evidence>
<accession>A0ACC1J1D3</accession>
<feature type="non-terminal residue" evidence="1">
    <location>
        <position position="225"/>
    </location>
</feature>
<comment type="caution">
    <text evidence="1">The sequence shown here is derived from an EMBL/GenBank/DDBJ whole genome shotgun (WGS) entry which is preliminary data.</text>
</comment>
<keyword evidence="2" id="KW-1185">Reference proteome</keyword>
<dbReference type="Proteomes" id="UP001150603">
    <property type="component" value="Unassembled WGS sequence"/>
</dbReference>
<reference evidence="1" key="1">
    <citation type="submission" date="2022-07" db="EMBL/GenBank/DDBJ databases">
        <title>Phylogenomic reconstructions and comparative analyses of Kickxellomycotina fungi.</title>
        <authorList>
            <person name="Reynolds N.K."/>
            <person name="Stajich J.E."/>
            <person name="Barry K."/>
            <person name="Grigoriev I.V."/>
            <person name="Crous P."/>
            <person name="Smith M.E."/>
        </authorList>
    </citation>
    <scope>NUCLEOTIDE SEQUENCE</scope>
    <source>
        <strain evidence="1">NRRL 5244</strain>
    </source>
</reference>
<dbReference type="EMBL" id="JANBPW010004874">
    <property type="protein sequence ID" value="KAJ1933895.1"/>
    <property type="molecule type" value="Genomic_DNA"/>
</dbReference>
<sequence>MPADENASGSMRRQFDVQEYSSRRLAEGKGLPEIRSELSGQLRGLRRELHNLINLRYEDFLGLGTSLTGVDTTIKDVKEPLDGLAEQISATHDELTTKLDYLDTRLAYRSTIREKKQMLRVFIDLARLLDRVDAILAEAMQSKNEGDLAEHVKCLERAAVDFSQIKYFIGKGGESPFVRQAAVRMRGIEKALKLALYAFFVRCVDQHMVDFSDGGDAQGDSENLL</sequence>